<sequence length="86" mass="9363">MSPGSSTPDQLSTSVVSGRFELTEVEYARIAPLLPAMTPQRGADQGEEHLPPVADHEPDPATGILEVHDEILHRLYHPEGARVRGE</sequence>
<organism evidence="2 3">
    <name type="scientific">Salinispora tropica (strain ATCC BAA-916 / DSM 44818 / JCM 13857 / NBRC 105044 / CNB-440)</name>
    <dbReference type="NCBI Taxonomy" id="369723"/>
    <lineage>
        <taxon>Bacteria</taxon>
        <taxon>Bacillati</taxon>
        <taxon>Actinomycetota</taxon>
        <taxon>Actinomycetes</taxon>
        <taxon>Micromonosporales</taxon>
        <taxon>Micromonosporaceae</taxon>
        <taxon>Salinispora</taxon>
    </lineage>
</organism>
<gene>
    <name evidence="2" type="ordered locus">Strop_2665</name>
</gene>
<keyword evidence="3" id="KW-1185">Reference proteome</keyword>
<reference evidence="3" key="1">
    <citation type="journal article" date="2007" name="Proc. Natl. Acad. Sci. U.S.A.">
        <title>Genome sequencing reveals complex secondary metabolome in the marine actinomycete Salinispora tropica.</title>
        <authorList>
            <person name="Udwary D.W."/>
            <person name="Zeigler L."/>
            <person name="Asolkar R.N."/>
            <person name="Singan V."/>
            <person name="Lapidus A."/>
            <person name="Fenical W."/>
            <person name="Jensen P.R."/>
            <person name="Moore B.S."/>
        </authorList>
    </citation>
    <scope>NUCLEOTIDE SEQUENCE [LARGE SCALE GENOMIC DNA]</scope>
    <source>
        <strain evidence="3">ATCC BAA-916 / DSM 44818 / CNB-440</strain>
    </source>
</reference>
<accession>A4X8A9</accession>
<evidence type="ECO:0000313" key="2">
    <source>
        <dbReference type="EMBL" id="ABP55109.1"/>
    </source>
</evidence>
<feature type="compositionally biased region" description="Basic and acidic residues" evidence="1">
    <location>
        <begin position="44"/>
        <end position="59"/>
    </location>
</feature>
<dbReference type="HOGENOM" id="CLU_2496109_0_0_11"/>
<evidence type="ECO:0000256" key="1">
    <source>
        <dbReference type="SAM" id="MobiDB-lite"/>
    </source>
</evidence>
<protein>
    <submittedName>
        <fullName evidence="2">Uncharacterized protein</fullName>
    </submittedName>
</protein>
<proteinExistence type="predicted"/>
<dbReference type="KEGG" id="stp:Strop_2665"/>
<dbReference type="EMBL" id="CP000667">
    <property type="protein sequence ID" value="ABP55109.1"/>
    <property type="molecule type" value="Genomic_DNA"/>
</dbReference>
<dbReference type="AlphaFoldDB" id="A4X8A9"/>
<name>A4X8A9_SALTO</name>
<evidence type="ECO:0000313" key="3">
    <source>
        <dbReference type="Proteomes" id="UP000000235"/>
    </source>
</evidence>
<dbReference type="Proteomes" id="UP000000235">
    <property type="component" value="Chromosome"/>
</dbReference>
<feature type="region of interest" description="Disordered" evidence="1">
    <location>
        <begin position="38"/>
        <end position="61"/>
    </location>
</feature>